<feature type="region of interest" description="Disordered" evidence="7">
    <location>
        <begin position="397"/>
        <end position="417"/>
    </location>
</feature>
<dbReference type="GO" id="GO:0016773">
    <property type="term" value="F:phosphotransferase activity, alcohol group as acceptor"/>
    <property type="evidence" value="ECO:0007669"/>
    <property type="project" value="InterPro"/>
</dbReference>
<name>A0A2W2CS37_9ACTN</name>
<dbReference type="AlphaFoldDB" id="A0A2W2CS37"/>
<dbReference type="GO" id="GO:0046872">
    <property type="term" value="F:metal ion binding"/>
    <property type="evidence" value="ECO:0007669"/>
    <property type="project" value="UniProtKB-KW"/>
</dbReference>
<sequence length="417" mass="44830">MANASRVVLGLGGCVDYEVKLTADVLEQLVVNYGIAAAELTSPATVTSERDLVVSILGYVARGRGGEHFVASAPALETFAGRFPHRVALGGTSVRAGILMSRLDVPSTLHLVSVNDTVRRLLPPDGDYFSSGVEDTFYPHLIVQYDQGLRIRTGELDITAPFPNRLIYVNDPANGAMLLSGDLGNRLSKAGVFLISGFNAMRSAEQLDYRLAELRAHMRQLPPGAVTYFEDAAYHEPAFSRRVRDALLDAIDVYGLNEDELQSYLGHPVDLLSAGEVAAALTALHALIPVPTLVLHTKYWAIALGSRASDYADALDTGTVMAATRYCHGDDFTDEDVARLRRQPRRPESVAFAAALGSRMGDTVHCVPGFALDVRNPTTVGLGDTFVGGFLAALARNGTPRPATPRTPSIGRKADDR</sequence>
<keyword evidence="3" id="KW-0479">Metal-binding</keyword>
<accession>A0A2W2CS37</accession>
<evidence type="ECO:0000256" key="5">
    <source>
        <dbReference type="ARBA" id="ARBA00022842"/>
    </source>
</evidence>
<reference evidence="8 9" key="1">
    <citation type="submission" date="2018-01" db="EMBL/GenBank/DDBJ databases">
        <title>Draft genome sequence of Salinispora sp. 13K206.</title>
        <authorList>
            <person name="Sahin N."/>
            <person name="Saygin H."/>
            <person name="Ay H."/>
        </authorList>
    </citation>
    <scope>NUCLEOTIDE SEQUENCE [LARGE SCALE GENOMIC DNA]</scope>
    <source>
        <strain evidence="8 9">13K206</strain>
    </source>
</reference>
<keyword evidence="6" id="KW-0324">Glycolysis</keyword>
<evidence type="ECO:0000256" key="4">
    <source>
        <dbReference type="ARBA" id="ARBA00022777"/>
    </source>
</evidence>
<dbReference type="Pfam" id="PF04587">
    <property type="entry name" value="ADP_PFK_GK"/>
    <property type="match status" value="1"/>
</dbReference>
<dbReference type="Proteomes" id="UP000248749">
    <property type="component" value="Unassembled WGS sequence"/>
</dbReference>
<keyword evidence="2" id="KW-0808">Transferase</keyword>
<dbReference type="Gene3D" id="3.40.1190.20">
    <property type="match status" value="1"/>
</dbReference>
<dbReference type="RefSeq" id="WP_111132568.1">
    <property type="nucleotide sequence ID" value="NZ_POUB01000009.1"/>
</dbReference>
<evidence type="ECO:0000256" key="6">
    <source>
        <dbReference type="ARBA" id="ARBA00023152"/>
    </source>
</evidence>
<dbReference type="PANTHER" id="PTHR21208">
    <property type="entry name" value="ADP-DEPENDENT GLUCOKINASE"/>
    <property type="match status" value="1"/>
</dbReference>
<dbReference type="GO" id="GO:0006096">
    <property type="term" value="P:glycolytic process"/>
    <property type="evidence" value="ECO:0007669"/>
    <property type="project" value="UniProtKB-KW"/>
</dbReference>
<evidence type="ECO:0000256" key="7">
    <source>
        <dbReference type="SAM" id="MobiDB-lite"/>
    </source>
</evidence>
<dbReference type="PROSITE" id="PS51255">
    <property type="entry name" value="ADPK"/>
    <property type="match status" value="1"/>
</dbReference>
<comment type="caution">
    <text evidence="8">The sequence shown here is derived from an EMBL/GenBank/DDBJ whole genome shotgun (WGS) entry which is preliminary data.</text>
</comment>
<evidence type="ECO:0000313" key="9">
    <source>
        <dbReference type="Proteomes" id="UP000248749"/>
    </source>
</evidence>
<protein>
    <recommendedName>
        <fullName evidence="10">ADP-dependent phosphofructokinase/glucokinase</fullName>
    </recommendedName>
</protein>
<evidence type="ECO:0008006" key="10">
    <source>
        <dbReference type="Google" id="ProtNLM"/>
    </source>
</evidence>
<dbReference type="InterPro" id="IPR029056">
    <property type="entry name" value="Ribokinase-like"/>
</dbReference>
<evidence type="ECO:0000256" key="1">
    <source>
        <dbReference type="ARBA" id="ARBA00022490"/>
    </source>
</evidence>
<dbReference type="EMBL" id="POUB01000009">
    <property type="protein sequence ID" value="PZG02382.1"/>
    <property type="molecule type" value="Genomic_DNA"/>
</dbReference>
<keyword evidence="4" id="KW-0418">Kinase</keyword>
<keyword evidence="9" id="KW-1185">Reference proteome</keyword>
<gene>
    <name evidence="8" type="ORF">C1I99_02710</name>
</gene>
<organism evidence="8 9">
    <name type="scientific">Micromonospora deserti</name>
    <dbReference type="NCBI Taxonomy" id="2070366"/>
    <lineage>
        <taxon>Bacteria</taxon>
        <taxon>Bacillati</taxon>
        <taxon>Actinomycetota</taxon>
        <taxon>Actinomycetes</taxon>
        <taxon>Micromonosporales</taxon>
        <taxon>Micromonosporaceae</taxon>
        <taxon>Micromonospora</taxon>
    </lineage>
</organism>
<keyword evidence="5" id="KW-0460">Magnesium</keyword>
<keyword evidence="1" id="KW-0963">Cytoplasm</keyword>
<evidence type="ECO:0000256" key="3">
    <source>
        <dbReference type="ARBA" id="ARBA00022723"/>
    </source>
</evidence>
<dbReference type="SUPFAM" id="SSF53613">
    <property type="entry name" value="Ribokinase-like"/>
    <property type="match status" value="1"/>
</dbReference>
<dbReference type="OrthoDB" id="2813007at2"/>
<proteinExistence type="predicted"/>
<dbReference type="InterPro" id="IPR007666">
    <property type="entry name" value="ADP_PFK/GK"/>
</dbReference>
<dbReference type="PANTHER" id="PTHR21208:SF1">
    <property type="entry name" value="ADP-DEPENDENT GLUCOKINASE"/>
    <property type="match status" value="1"/>
</dbReference>
<evidence type="ECO:0000256" key="2">
    <source>
        <dbReference type="ARBA" id="ARBA00022679"/>
    </source>
</evidence>
<dbReference type="GO" id="GO:0016301">
    <property type="term" value="F:kinase activity"/>
    <property type="evidence" value="ECO:0007669"/>
    <property type="project" value="UniProtKB-KW"/>
</dbReference>
<evidence type="ECO:0000313" key="8">
    <source>
        <dbReference type="EMBL" id="PZG02382.1"/>
    </source>
</evidence>